<evidence type="ECO:0000256" key="9">
    <source>
        <dbReference type="PROSITE-ProRule" id="PRU00047"/>
    </source>
</evidence>
<dbReference type="GO" id="GO:0071039">
    <property type="term" value="P:nuclear polyadenylation-dependent CUT catabolic process"/>
    <property type="evidence" value="ECO:0007669"/>
    <property type="project" value="TreeGrafter"/>
</dbReference>
<keyword evidence="5" id="KW-0862">Zinc</keyword>
<dbReference type="GO" id="GO:0071038">
    <property type="term" value="P:TRAMP-dependent tRNA surveillance pathway"/>
    <property type="evidence" value="ECO:0007669"/>
    <property type="project" value="TreeGrafter"/>
</dbReference>
<evidence type="ECO:0000256" key="3">
    <source>
        <dbReference type="ARBA" id="ARBA00022737"/>
    </source>
</evidence>
<evidence type="ECO:0000313" key="13">
    <source>
        <dbReference type="Proteomes" id="UP000827092"/>
    </source>
</evidence>
<evidence type="ECO:0000313" key="12">
    <source>
        <dbReference type="EMBL" id="KAG8187447.1"/>
    </source>
</evidence>
<sequence length="542" mass="60776">MYEDDSSVQSWAAYSETSFDSDKIDSDIEAELYSAIHHETIKTPSSDLIPNTDLSIDDEQNSSSLYNSCETPEVKVIKDFSFSSSQLYEVSGSDCNTTIETSDVCDTNINEKPDVMNGSVNGNTSTPDVKVTTPNFKRKFEVLIKDLESTPSISLKSNEREDIVKTIARKKKKLNKSGSFNGKPAKSSVSDSSDSDSIIWSEDDDVQPIEIQTNLNKEFEVVALSSDSSSDESFDPLDDACMFKGGLGSSQLTDQPSSSKDPWHINSEDLYRRNKRGAGSRYHENAVLHCTNCKLKGHTFKFCSAPKTLKCFICGEDHLGANCQYKVCKKCYHIGHDSRFCNQRFVEFCPLCNMRGHPVKYCPDLWRRYHVTTKSGKVVVANSISSNSPVYCFNCGEMGHNGAMCRVAYPDKFSFPTWTSVIAHEHPNKTIKKSLLEQRHVAMGGTPNWSPITHYQQQNFAQSQTSPKKMKKLKNKKKKKKLSLNTSKDGSGPSKSKDFSFPRTPKPEQKKKGKRKNQRPFLAALQQRFGISSNSDVQNKFV</sequence>
<keyword evidence="2" id="KW-0479">Metal-binding</keyword>
<dbReference type="GO" id="GO:0008270">
    <property type="term" value="F:zinc ion binding"/>
    <property type="evidence" value="ECO:0007669"/>
    <property type="project" value="UniProtKB-KW"/>
</dbReference>
<evidence type="ECO:0000256" key="10">
    <source>
        <dbReference type="SAM" id="MobiDB-lite"/>
    </source>
</evidence>
<evidence type="ECO:0000256" key="6">
    <source>
        <dbReference type="ARBA" id="ARBA00023242"/>
    </source>
</evidence>
<feature type="domain" description="CCHC-type" evidence="11">
    <location>
        <begin position="392"/>
        <end position="406"/>
    </location>
</feature>
<dbReference type="PANTHER" id="PTHR46543">
    <property type="entry name" value="ZINC FINGER CCHC DOMAIN-CONTAINING PROTEIN 7"/>
    <property type="match status" value="1"/>
</dbReference>
<feature type="compositionally biased region" description="Low complexity" evidence="10">
    <location>
        <begin position="187"/>
        <end position="200"/>
    </location>
</feature>
<dbReference type="GO" id="GO:0071036">
    <property type="term" value="P:nuclear polyadenylation-dependent snoRNA catabolic process"/>
    <property type="evidence" value="ECO:0007669"/>
    <property type="project" value="TreeGrafter"/>
</dbReference>
<evidence type="ECO:0000256" key="8">
    <source>
        <dbReference type="ARBA" id="ARBA00043023"/>
    </source>
</evidence>
<dbReference type="SUPFAM" id="SSF57756">
    <property type="entry name" value="Retrovirus zinc finger-like domains"/>
    <property type="match status" value="1"/>
</dbReference>
<keyword evidence="3" id="KW-0677">Repeat</keyword>
<dbReference type="GO" id="GO:0071035">
    <property type="term" value="P:nuclear polyadenylation-dependent rRNA catabolic process"/>
    <property type="evidence" value="ECO:0007669"/>
    <property type="project" value="TreeGrafter"/>
</dbReference>
<dbReference type="GO" id="GO:0003723">
    <property type="term" value="F:RNA binding"/>
    <property type="evidence" value="ECO:0007669"/>
    <property type="project" value="TreeGrafter"/>
</dbReference>
<dbReference type="GO" id="GO:0031499">
    <property type="term" value="C:TRAMP complex"/>
    <property type="evidence" value="ECO:0007669"/>
    <property type="project" value="TreeGrafter"/>
</dbReference>
<dbReference type="InterPro" id="IPR051644">
    <property type="entry name" value="TRAMP_AT-DNA-binding"/>
</dbReference>
<accession>A0AAV6USS8</accession>
<dbReference type="AlphaFoldDB" id="A0AAV6USS8"/>
<dbReference type="InterPro" id="IPR036875">
    <property type="entry name" value="Znf_CCHC_sf"/>
</dbReference>
<dbReference type="PANTHER" id="PTHR46543:SF1">
    <property type="entry name" value="ZINC FINGER CCHC DOMAIN-CONTAINING PROTEIN 7"/>
    <property type="match status" value="1"/>
</dbReference>
<keyword evidence="13" id="KW-1185">Reference proteome</keyword>
<dbReference type="GO" id="GO:0071037">
    <property type="term" value="P:nuclear polyadenylation-dependent snRNA catabolic process"/>
    <property type="evidence" value="ECO:0007669"/>
    <property type="project" value="TreeGrafter"/>
</dbReference>
<dbReference type="InterPro" id="IPR001878">
    <property type="entry name" value="Znf_CCHC"/>
</dbReference>
<evidence type="ECO:0000256" key="2">
    <source>
        <dbReference type="ARBA" id="ARBA00022723"/>
    </source>
</evidence>
<comment type="caution">
    <text evidence="12">The sequence shown here is derived from an EMBL/GenBank/DDBJ whole genome shotgun (WGS) entry which is preliminary data.</text>
</comment>
<evidence type="ECO:0000256" key="7">
    <source>
        <dbReference type="ARBA" id="ARBA00041190"/>
    </source>
</evidence>
<keyword evidence="4 9" id="KW-0863">Zinc-finger</keyword>
<proteinExistence type="predicted"/>
<comment type="subcellular location">
    <subcellularLocation>
        <location evidence="1">Nucleus</location>
    </subcellularLocation>
</comment>
<evidence type="ECO:0000256" key="4">
    <source>
        <dbReference type="ARBA" id="ARBA00022771"/>
    </source>
</evidence>
<dbReference type="GO" id="GO:0071031">
    <property type="term" value="P:nuclear mRNA surveillance of mRNA 3'-end processing"/>
    <property type="evidence" value="ECO:0007669"/>
    <property type="project" value="TreeGrafter"/>
</dbReference>
<organism evidence="12 13">
    <name type="scientific">Oedothorax gibbosus</name>
    <dbReference type="NCBI Taxonomy" id="931172"/>
    <lineage>
        <taxon>Eukaryota</taxon>
        <taxon>Metazoa</taxon>
        <taxon>Ecdysozoa</taxon>
        <taxon>Arthropoda</taxon>
        <taxon>Chelicerata</taxon>
        <taxon>Arachnida</taxon>
        <taxon>Araneae</taxon>
        <taxon>Araneomorphae</taxon>
        <taxon>Entelegynae</taxon>
        <taxon>Araneoidea</taxon>
        <taxon>Linyphiidae</taxon>
        <taxon>Erigoninae</taxon>
        <taxon>Oedothorax</taxon>
    </lineage>
</organism>
<keyword evidence="6" id="KW-0539">Nucleus</keyword>
<dbReference type="EMBL" id="JAFNEN010000272">
    <property type="protein sequence ID" value="KAG8187447.1"/>
    <property type="molecule type" value="Genomic_DNA"/>
</dbReference>
<evidence type="ECO:0000256" key="1">
    <source>
        <dbReference type="ARBA" id="ARBA00004123"/>
    </source>
</evidence>
<evidence type="ECO:0000256" key="5">
    <source>
        <dbReference type="ARBA" id="ARBA00022833"/>
    </source>
</evidence>
<feature type="compositionally biased region" description="Basic residues" evidence="10">
    <location>
        <begin position="468"/>
        <end position="482"/>
    </location>
</feature>
<protein>
    <recommendedName>
        <fullName evidence="7">Zinc finger CCHC domain-containing protein 7</fullName>
    </recommendedName>
    <alternativeName>
        <fullName evidence="8">TRAMP-like complex RNA-binding factor ZCCHC7</fullName>
    </alternativeName>
</protein>
<dbReference type="Gene3D" id="4.10.60.10">
    <property type="entry name" value="Zinc finger, CCHC-type"/>
    <property type="match status" value="2"/>
</dbReference>
<dbReference type="PROSITE" id="PS50158">
    <property type="entry name" value="ZF_CCHC"/>
    <property type="match status" value="1"/>
</dbReference>
<feature type="compositionally biased region" description="Basic and acidic residues" evidence="10">
    <location>
        <begin position="495"/>
        <end position="510"/>
    </location>
</feature>
<dbReference type="SMART" id="SM00343">
    <property type="entry name" value="ZnF_C2HC"/>
    <property type="match status" value="5"/>
</dbReference>
<gene>
    <name evidence="12" type="ORF">JTE90_009519</name>
</gene>
<feature type="region of interest" description="Disordered" evidence="10">
    <location>
        <begin position="175"/>
        <end position="203"/>
    </location>
</feature>
<dbReference type="Proteomes" id="UP000827092">
    <property type="component" value="Unassembled WGS sequence"/>
</dbReference>
<feature type="compositionally biased region" description="Low complexity" evidence="10">
    <location>
        <begin position="483"/>
        <end position="494"/>
    </location>
</feature>
<feature type="region of interest" description="Disordered" evidence="10">
    <location>
        <begin position="459"/>
        <end position="521"/>
    </location>
</feature>
<name>A0AAV6USS8_9ARAC</name>
<evidence type="ECO:0000259" key="11">
    <source>
        <dbReference type="PROSITE" id="PS50158"/>
    </source>
</evidence>
<reference evidence="12 13" key="1">
    <citation type="journal article" date="2022" name="Nat. Ecol. Evol.">
        <title>A masculinizing supergene underlies an exaggerated male reproductive morph in a spider.</title>
        <authorList>
            <person name="Hendrickx F."/>
            <person name="De Corte Z."/>
            <person name="Sonet G."/>
            <person name="Van Belleghem S.M."/>
            <person name="Kostlbacher S."/>
            <person name="Vangestel C."/>
        </authorList>
    </citation>
    <scope>NUCLEOTIDE SEQUENCE [LARGE SCALE GENOMIC DNA]</scope>
    <source>
        <strain evidence="12">W744_W776</strain>
    </source>
</reference>